<keyword evidence="3" id="KW-0028">Amino-acid biosynthesis</keyword>
<dbReference type="OrthoDB" id="5145355at2"/>
<comment type="caution">
    <text evidence="6">The sequence shown here is derived from an EMBL/GenBank/DDBJ whole genome shotgun (WGS) entry which is preliminary data.</text>
</comment>
<dbReference type="PANTHER" id="PTHR43285">
    <property type="entry name" value="ANTHRANILATE PHOSPHORIBOSYLTRANSFERASE"/>
    <property type="match status" value="1"/>
</dbReference>
<dbReference type="Pfam" id="PF00591">
    <property type="entry name" value="Glycos_transf_3"/>
    <property type="match status" value="1"/>
</dbReference>
<sequence length="348" mass="36655">MHQVIAALLAPRQPIDLPGWRSFWDGLHAGEIRRGEAVALLTSLATCPPDVGTVEAMLASLDERRLAPPVQYDESVNIVGTGGGPRTFNISTAAAFVGAASGLRVIKTGARAYSGGRGSFDLLEQLGIPLSNAYEETGETLDRFGLAFAGYFVYPPEVSLLARAIFPMRMREIGRFVNVLGPVLAAAPVTAQLTGVSDHGLLPTLRRLAVALGKPRIWFCTNALGADELTGFADDLLYTADGGPPVRLADIGLAERPGTLADLHPAPPGTDLVADFLDVLAGRRGEVATRAVCLNAAALRVALDPVTGWPEAMARAEEAIRSGAALELVGRMRDAAPLAARPRVRRGG</sequence>
<keyword evidence="3" id="KW-0822">Tryptophan biosynthesis</keyword>
<keyword evidence="7" id="KW-1185">Reference proteome</keyword>
<evidence type="ECO:0000256" key="4">
    <source>
        <dbReference type="ARBA" id="ARBA00023141"/>
    </source>
</evidence>
<dbReference type="InterPro" id="IPR035902">
    <property type="entry name" value="Nuc_phospho_transferase"/>
</dbReference>
<evidence type="ECO:0000313" key="7">
    <source>
        <dbReference type="Proteomes" id="UP000248333"/>
    </source>
</evidence>
<evidence type="ECO:0000313" key="6">
    <source>
        <dbReference type="EMBL" id="PYC64814.1"/>
    </source>
</evidence>
<dbReference type="GO" id="GO:0005829">
    <property type="term" value="C:cytosol"/>
    <property type="evidence" value="ECO:0007669"/>
    <property type="project" value="TreeGrafter"/>
</dbReference>
<dbReference type="InterPro" id="IPR000312">
    <property type="entry name" value="Glycosyl_Trfase_fam3"/>
</dbReference>
<evidence type="ECO:0000256" key="3">
    <source>
        <dbReference type="ARBA" id="ARBA00022822"/>
    </source>
</evidence>
<dbReference type="GO" id="GO:0000162">
    <property type="term" value="P:L-tryptophan biosynthetic process"/>
    <property type="evidence" value="ECO:0007669"/>
    <property type="project" value="UniProtKB-KW"/>
</dbReference>
<evidence type="ECO:0000256" key="1">
    <source>
        <dbReference type="ARBA" id="ARBA00022676"/>
    </source>
</evidence>
<keyword evidence="1 6" id="KW-0328">Glycosyltransferase</keyword>
<keyword evidence="2 6" id="KW-0808">Transferase</keyword>
<dbReference type="GO" id="GO:0004048">
    <property type="term" value="F:anthranilate phosphoribosyltransferase activity"/>
    <property type="evidence" value="ECO:0007669"/>
    <property type="project" value="InterPro"/>
</dbReference>
<dbReference type="AlphaFoldDB" id="A0A318NUI8"/>
<keyword evidence="4" id="KW-0057">Aromatic amino acid biosynthesis</keyword>
<evidence type="ECO:0000256" key="2">
    <source>
        <dbReference type="ARBA" id="ARBA00022679"/>
    </source>
</evidence>
<proteinExistence type="predicted"/>
<organism evidence="6 7">
    <name type="scientific">Micromonospora arborensis</name>
    <dbReference type="NCBI Taxonomy" id="2116518"/>
    <lineage>
        <taxon>Bacteria</taxon>
        <taxon>Bacillati</taxon>
        <taxon>Actinomycetota</taxon>
        <taxon>Actinomycetes</taxon>
        <taxon>Micromonosporales</taxon>
        <taxon>Micromonosporaceae</taxon>
        <taxon>Micromonospora</taxon>
    </lineage>
</organism>
<name>A0A318NUI8_9ACTN</name>
<dbReference type="Proteomes" id="UP000248333">
    <property type="component" value="Unassembled WGS sequence"/>
</dbReference>
<gene>
    <name evidence="6" type="ORF">C7C45_29635</name>
</gene>
<dbReference type="RefSeq" id="WP_110567625.1">
    <property type="nucleotide sequence ID" value="NZ_PYBV01000048.1"/>
</dbReference>
<dbReference type="Gene3D" id="3.40.1030.10">
    <property type="entry name" value="Nucleoside phosphorylase/phosphoribosyltransferase catalytic domain"/>
    <property type="match status" value="1"/>
</dbReference>
<protein>
    <submittedName>
        <fullName evidence="6">Anthranilate phosphoribosyltransferase</fullName>
    </submittedName>
</protein>
<dbReference type="PANTHER" id="PTHR43285:SF2">
    <property type="entry name" value="ANTHRANILATE PHOSPHORIBOSYLTRANSFERASE"/>
    <property type="match status" value="1"/>
</dbReference>
<dbReference type="SUPFAM" id="SSF52418">
    <property type="entry name" value="Nucleoside phosphorylase/phosphoribosyltransferase catalytic domain"/>
    <property type="match status" value="1"/>
</dbReference>
<reference evidence="6 7" key="1">
    <citation type="submission" date="2018-03" db="EMBL/GenBank/DDBJ databases">
        <title>Bioinformatic expansion and discovery of thiopeptide antibiotics.</title>
        <authorList>
            <person name="Schwalen C.J."/>
            <person name="Hudson G.A."/>
            <person name="Mitchell D.A."/>
        </authorList>
    </citation>
    <scope>NUCLEOTIDE SEQUENCE [LARGE SCALE GENOMIC DNA]</scope>
    <source>
        <strain evidence="6 7">NRRL 8041</strain>
    </source>
</reference>
<dbReference type="InterPro" id="IPR005940">
    <property type="entry name" value="Anthranilate_Pribosyl_Tfrase"/>
</dbReference>
<dbReference type="EMBL" id="PYBV01000048">
    <property type="protein sequence ID" value="PYC64814.1"/>
    <property type="molecule type" value="Genomic_DNA"/>
</dbReference>
<feature type="domain" description="Glycosyl transferase family 3" evidence="5">
    <location>
        <begin position="75"/>
        <end position="326"/>
    </location>
</feature>
<evidence type="ECO:0000259" key="5">
    <source>
        <dbReference type="Pfam" id="PF00591"/>
    </source>
</evidence>
<accession>A0A318NUI8</accession>